<dbReference type="PROSITE" id="PS00518">
    <property type="entry name" value="ZF_RING_1"/>
    <property type="match status" value="1"/>
</dbReference>
<dbReference type="InterPro" id="IPR013083">
    <property type="entry name" value="Znf_RING/FYVE/PHD"/>
</dbReference>
<dbReference type="Proteomes" id="UP000016930">
    <property type="component" value="Unassembled WGS sequence"/>
</dbReference>
<evidence type="ECO:0000256" key="3">
    <source>
        <dbReference type="ARBA" id="ARBA00022833"/>
    </source>
</evidence>
<dbReference type="OrthoDB" id="6105938at2759"/>
<name>M2RJZ0_CERS8</name>
<dbReference type="STRING" id="914234.M2RJZ0"/>
<keyword evidence="9" id="KW-1185">Reference proteome</keyword>
<dbReference type="EMBL" id="KB445794">
    <property type="protein sequence ID" value="EMD39131.1"/>
    <property type="molecule type" value="Genomic_DNA"/>
</dbReference>
<keyword evidence="5" id="KW-0175">Coiled coil</keyword>
<gene>
    <name evidence="8" type="ORF">CERSUDRAFT_104393</name>
</gene>
<evidence type="ECO:0000313" key="9">
    <source>
        <dbReference type="Proteomes" id="UP000016930"/>
    </source>
</evidence>
<dbReference type="PROSITE" id="PS50089">
    <property type="entry name" value="ZF_RING_2"/>
    <property type="match status" value="1"/>
</dbReference>
<dbReference type="Gene3D" id="3.30.40.10">
    <property type="entry name" value="Zinc/RING finger domain, C3HC4 (zinc finger)"/>
    <property type="match status" value="1"/>
</dbReference>
<feature type="region of interest" description="Disordered" evidence="6">
    <location>
        <begin position="1"/>
        <end position="101"/>
    </location>
</feature>
<sequence>MKTRSSSQSHKQKGKQVAGRQSSLAAIRERNLRKRAQASISAEMEGPPAPKRRRLLKEDTPAESVHSESTNRTVVDRPLLPTTRNSASQQSNQPHSPEQIPRVPALGSLVATATVSATATEPHLESTQGSAATAATQVEDIDRRLQSGEVSIDIVRDHVRRRLTEFDELVENHRVRQQKAQSDLAKREKEIERREKEFSRKSANLAKKEESLQKREKQINELMLNLCVDRGEQALHKLDDMFQCELCLDVLAAPYTMVPEKCGHTFCSLCILQYYLGKFHDDCCKFHQPMDCPKCRTVLPWPNAHHKRASCSCPFTPNRLADGVIEQHVEVLTASAQELHNIAKANKKGGRLVIPDTPIVDWREKGRAKIAWKARYDQGKAEMLLLTERWKTIGGDDIIMMKRRLGIANLREEDL</sequence>
<dbReference type="GO" id="GO:0008270">
    <property type="term" value="F:zinc ion binding"/>
    <property type="evidence" value="ECO:0007669"/>
    <property type="project" value="UniProtKB-KW"/>
</dbReference>
<dbReference type="InterPro" id="IPR001841">
    <property type="entry name" value="Znf_RING"/>
</dbReference>
<evidence type="ECO:0000313" key="8">
    <source>
        <dbReference type="EMBL" id="EMD39131.1"/>
    </source>
</evidence>
<evidence type="ECO:0000256" key="6">
    <source>
        <dbReference type="SAM" id="MobiDB-lite"/>
    </source>
</evidence>
<proteinExistence type="predicted"/>
<dbReference type="SUPFAM" id="SSF57850">
    <property type="entry name" value="RING/U-box"/>
    <property type="match status" value="1"/>
</dbReference>
<feature type="region of interest" description="Disordered" evidence="6">
    <location>
        <begin position="114"/>
        <end position="135"/>
    </location>
</feature>
<dbReference type="InterPro" id="IPR017907">
    <property type="entry name" value="Znf_RING_CS"/>
</dbReference>
<accession>M2RJZ0</accession>
<dbReference type="HOGENOM" id="CLU_662216_0_0_1"/>
<feature type="coiled-coil region" evidence="5">
    <location>
        <begin position="175"/>
        <end position="225"/>
    </location>
</feature>
<organism evidence="8 9">
    <name type="scientific">Ceriporiopsis subvermispora (strain B)</name>
    <name type="common">White-rot fungus</name>
    <name type="synonym">Gelatoporia subvermispora</name>
    <dbReference type="NCBI Taxonomy" id="914234"/>
    <lineage>
        <taxon>Eukaryota</taxon>
        <taxon>Fungi</taxon>
        <taxon>Dikarya</taxon>
        <taxon>Basidiomycota</taxon>
        <taxon>Agaricomycotina</taxon>
        <taxon>Agaricomycetes</taxon>
        <taxon>Polyporales</taxon>
        <taxon>Gelatoporiaceae</taxon>
        <taxon>Gelatoporia</taxon>
    </lineage>
</organism>
<keyword evidence="1" id="KW-0479">Metal-binding</keyword>
<dbReference type="AlphaFoldDB" id="M2RJZ0"/>
<protein>
    <recommendedName>
        <fullName evidence="7">RING-type domain-containing protein</fullName>
    </recommendedName>
</protein>
<dbReference type="SMART" id="SM00184">
    <property type="entry name" value="RING"/>
    <property type="match status" value="1"/>
</dbReference>
<evidence type="ECO:0000256" key="2">
    <source>
        <dbReference type="ARBA" id="ARBA00022771"/>
    </source>
</evidence>
<evidence type="ECO:0000259" key="7">
    <source>
        <dbReference type="PROSITE" id="PS50089"/>
    </source>
</evidence>
<keyword evidence="2 4" id="KW-0863">Zinc-finger</keyword>
<evidence type="ECO:0000256" key="4">
    <source>
        <dbReference type="PROSITE-ProRule" id="PRU00175"/>
    </source>
</evidence>
<keyword evidence="3" id="KW-0862">Zinc</keyword>
<feature type="compositionally biased region" description="Polar residues" evidence="6">
    <location>
        <begin position="82"/>
        <end position="96"/>
    </location>
</feature>
<evidence type="ECO:0000256" key="5">
    <source>
        <dbReference type="SAM" id="Coils"/>
    </source>
</evidence>
<feature type="domain" description="RING-type" evidence="7">
    <location>
        <begin position="244"/>
        <end position="296"/>
    </location>
</feature>
<reference evidence="8 9" key="1">
    <citation type="journal article" date="2012" name="Proc. Natl. Acad. Sci. U.S.A.">
        <title>Comparative genomics of Ceriporiopsis subvermispora and Phanerochaete chrysosporium provide insight into selective ligninolysis.</title>
        <authorList>
            <person name="Fernandez-Fueyo E."/>
            <person name="Ruiz-Duenas F.J."/>
            <person name="Ferreira P."/>
            <person name="Floudas D."/>
            <person name="Hibbett D.S."/>
            <person name="Canessa P."/>
            <person name="Larrondo L.F."/>
            <person name="James T.Y."/>
            <person name="Seelenfreund D."/>
            <person name="Lobos S."/>
            <person name="Polanco R."/>
            <person name="Tello M."/>
            <person name="Honda Y."/>
            <person name="Watanabe T."/>
            <person name="Watanabe T."/>
            <person name="Ryu J.S."/>
            <person name="Kubicek C.P."/>
            <person name="Schmoll M."/>
            <person name="Gaskell J."/>
            <person name="Hammel K.E."/>
            <person name="St John F.J."/>
            <person name="Vanden Wymelenberg A."/>
            <person name="Sabat G."/>
            <person name="Splinter BonDurant S."/>
            <person name="Syed K."/>
            <person name="Yadav J.S."/>
            <person name="Doddapaneni H."/>
            <person name="Subramanian V."/>
            <person name="Lavin J.L."/>
            <person name="Oguiza J.A."/>
            <person name="Perez G."/>
            <person name="Pisabarro A.G."/>
            <person name="Ramirez L."/>
            <person name="Santoyo F."/>
            <person name="Master E."/>
            <person name="Coutinho P.M."/>
            <person name="Henrissat B."/>
            <person name="Lombard V."/>
            <person name="Magnuson J.K."/>
            <person name="Kuees U."/>
            <person name="Hori C."/>
            <person name="Igarashi K."/>
            <person name="Samejima M."/>
            <person name="Held B.W."/>
            <person name="Barry K.W."/>
            <person name="LaButti K.M."/>
            <person name="Lapidus A."/>
            <person name="Lindquist E.A."/>
            <person name="Lucas S.M."/>
            <person name="Riley R."/>
            <person name="Salamov A.A."/>
            <person name="Hoffmeister D."/>
            <person name="Schwenk D."/>
            <person name="Hadar Y."/>
            <person name="Yarden O."/>
            <person name="de Vries R.P."/>
            <person name="Wiebenga A."/>
            <person name="Stenlid J."/>
            <person name="Eastwood D."/>
            <person name="Grigoriev I.V."/>
            <person name="Berka R.M."/>
            <person name="Blanchette R.A."/>
            <person name="Kersten P."/>
            <person name="Martinez A.T."/>
            <person name="Vicuna R."/>
            <person name="Cullen D."/>
        </authorList>
    </citation>
    <scope>NUCLEOTIDE SEQUENCE [LARGE SCALE GENOMIC DNA]</scope>
    <source>
        <strain evidence="8 9">B</strain>
    </source>
</reference>
<evidence type="ECO:0000256" key="1">
    <source>
        <dbReference type="ARBA" id="ARBA00022723"/>
    </source>
</evidence>